<organism evidence="1">
    <name type="scientific">marine sediment metagenome</name>
    <dbReference type="NCBI Taxonomy" id="412755"/>
    <lineage>
        <taxon>unclassified sequences</taxon>
        <taxon>metagenomes</taxon>
        <taxon>ecological metagenomes</taxon>
    </lineage>
</organism>
<name>A0A0F9SCZ9_9ZZZZ</name>
<proteinExistence type="predicted"/>
<evidence type="ECO:0000313" key="1">
    <source>
        <dbReference type="EMBL" id="KKN34851.1"/>
    </source>
</evidence>
<comment type="caution">
    <text evidence="1">The sequence shown here is derived from an EMBL/GenBank/DDBJ whole genome shotgun (WGS) entry which is preliminary data.</text>
</comment>
<reference evidence="1" key="1">
    <citation type="journal article" date="2015" name="Nature">
        <title>Complex archaea that bridge the gap between prokaryotes and eukaryotes.</title>
        <authorList>
            <person name="Spang A."/>
            <person name="Saw J.H."/>
            <person name="Jorgensen S.L."/>
            <person name="Zaremba-Niedzwiedzka K."/>
            <person name="Martijn J."/>
            <person name="Lind A.E."/>
            <person name="van Eijk R."/>
            <person name="Schleper C."/>
            <person name="Guy L."/>
            <person name="Ettema T.J."/>
        </authorList>
    </citation>
    <scope>NUCLEOTIDE SEQUENCE</scope>
</reference>
<dbReference type="AlphaFoldDB" id="A0A0F9SCZ9"/>
<accession>A0A0F9SCZ9</accession>
<sequence>MFDIKLNQLKYNCIEKLKKASIKDMKELVSLASDIMALLYHSISRNRLRRDQILEDVKDQAKAKYQKLS</sequence>
<gene>
    <name evidence="1" type="ORF">LCGC14_0789550</name>
</gene>
<dbReference type="EMBL" id="LAZR01002080">
    <property type="protein sequence ID" value="KKN34851.1"/>
    <property type="molecule type" value="Genomic_DNA"/>
</dbReference>
<protein>
    <submittedName>
        <fullName evidence="1">Uncharacterized protein</fullName>
    </submittedName>
</protein>